<dbReference type="EMBL" id="ML182087">
    <property type="protein sequence ID" value="THU75463.1"/>
    <property type="molecule type" value="Genomic_DNA"/>
</dbReference>
<protein>
    <submittedName>
        <fullName evidence="1">Uncharacterized protein</fullName>
    </submittedName>
</protein>
<keyword evidence="2" id="KW-1185">Reference proteome</keyword>
<name>A0A4S8KJ93_DENBC</name>
<proteinExistence type="predicted"/>
<gene>
    <name evidence="1" type="ORF">K435DRAFT_814315</name>
</gene>
<reference evidence="1 2" key="1">
    <citation type="journal article" date="2019" name="Nat. Ecol. Evol.">
        <title>Megaphylogeny resolves global patterns of mushroom evolution.</title>
        <authorList>
            <person name="Varga T."/>
            <person name="Krizsan K."/>
            <person name="Foldi C."/>
            <person name="Dima B."/>
            <person name="Sanchez-Garcia M."/>
            <person name="Sanchez-Ramirez S."/>
            <person name="Szollosi G.J."/>
            <person name="Szarkandi J.G."/>
            <person name="Papp V."/>
            <person name="Albert L."/>
            <person name="Andreopoulos W."/>
            <person name="Angelini C."/>
            <person name="Antonin V."/>
            <person name="Barry K.W."/>
            <person name="Bougher N.L."/>
            <person name="Buchanan P."/>
            <person name="Buyck B."/>
            <person name="Bense V."/>
            <person name="Catcheside P."/>
            <person name="Chovatia M."/>
            <person name="Cooper J."/>
            <person name="Damon W."/>
            <person name="Desjardin D."/>
            <person name="Finy P."/>
            <person name="Geml J."/>
            <person name="Haridas S."/>
            <person name="Hughes K."/>
            <person name="Justo A."/>
            <person name="Karasinski D."/>
            <person name="Kautmanova I."/>
            <person name="Kiss B."/>
            <person name="Kocsube S."/>
            <person name="Kotiranta H."/>
            <person name="LaButti K.M."/>
            <person name="Lechner B.E."/>
            <person name="Liimatainen K."/>
            <person name="Lipzen A."/>
            <person name="Lukacs Z."/>
            <person name="Mihaltcheva S."/>
            <person name="Morgado L.N."/>
            <person name="Niskanen T."/>
            <person name="Noordeloos M.E."/>
            <person name="Ohm R.A."/>
            <person name="Ortiz-Santana B."/>
            <person name="Ovrebo C."/>
            <person name="Racz N."/>
            <person name="Riley R."/>
            <person name="Savchenko A."/>
            <person name="Shiryaev A."/>
            <person name="Soop K."/>
            <person name="Spirin V."/>
            <person name="Szebenyi C."/>
            <person name="Tomsovsky M."/>
            <person name="Tulloss R.E."/>
            <person name="Uehling J."/>
            <person name="Grigoriev I.V."/>
            <person name="Vagvolgyi C."/>
            <person name="Papp T."/>
            <person name="Martin F.M."/>
            <person name="Miettinen O."/>
            <person name="Hibbett D.S."/>
            <person name="Nagy L.G."/>
        </authorList>
    </citation>
    <scope>NUCLEOTIDE SEQUENCE [LARGE SCALE GENOMIC DNA]</scope>
    <source>
        <strain evidence="1 2">CBS 962.96</strain>
    </source>
</reference>
<evidence type="ECO:0000313" key="1">
    <source>
        <dbReference type="EMBL" id="THU75463.1"/>
    </source>
</evidence>
<dbReference type="AlphaFoldDB" id="A0A4S8KJ93"/>
<organism evidence="1 2">
    <name type="scientific">Dendrothele bispora (strain CBS 962.96)</name>
    <dbReference type="NCBI Taxonomy" id="1314807"/>
    <lineage>
        <taxon>Eukaryota</taxon>
        <taxon>Fungi</taxon>
        <taxon>Dikarya</taxon>
        <taxon>Basidiomycota</taxon>
        <taxon>Agaricomycotina</taxon>
        <taxon>Agaricomycetes</taxon>
        <taxon>Agaricomycetidae</taxon>
        <taxon>Agaricales</taxon>
        <taxon>Agaricales incertae sedis</taxon>
        <taxon>Dendrothele</taxon>
    </lineage>
</organism>
<accession>A0A4S8KJ93</accession>
<evidence type="ECO:0000313" key="2">
    <source>
        <dbReference type="Proteomes" id="UP000297245"/>
    </source>
</evidence>
<dbReference type="Proteomes" id="UP000297245">
    <property type="component" value="Unassembled WGS sequence"/>
</dbReference>
<sequence length="164" mass="18771">MELFVLKTMQSRSAMAVSILKRACQACHSQLETRKADRVSLVLGVDEQAHYTIRAYDESGALVMTIHAPNYQYFFQTRTRKRRSGTGAGFNPEAHVYSYLAIPDRCPLLYAVQFDCHPSNVRCTGKFYQVTPPWHRRYNTYLLTSGTTADFSFSTDDTRTAVFY</sequence>